<dbReference type="RefSeq" id="WP_156867285.1">
    <property type="nucleotide sequence ID" value="NZ_WEIK01000007.1"/>
</dbReference>
<accession>A0A7X3F1Y3</accession>
<proteinExistence type="predicted"/>
<organism evidence="1 2">
    <name type="scientific">Pseudomonas monteilii</name>
    <dbReference type="NCBI Taxonomy" id="76759"/>
    <lineage>
        <taxon>Bacteria</taxon>
        <taxon>Pseudomonadati</taxon>
        <taxon>Pseudomonadota</taxon>
        <taxon>Gammaproteobacteria</taxon>
        <taxon>Pseudomonadales</taxon>
        <taxon>Pseudomonadaceae</taxon>
        <taxon>Pseudomonas</taxon>
    </lineage>
</organism>
<sequence>MSVGSYQKESSRSGLITLQANPRQLKGFEQFAALVPKAISAARRRAVNKTLRWLRTHIARSVGQQERIAIAAVRQRLLAYPMDSSGQGKLWFGISPIEASRAGRARQTRSGVSVAGRRYQGAFYRKVYGSSPDIWIRAGSKHFTAEDYPDSTVTARKKGRSGWIAESTSIGRFPLAKAKISLEEVRPHFESWTQKAHQRLLEVMEQELNFELHKLSRRTANG</sequence>
<dbReference type="AlphaFoldDB" id="A0A7X3F1Y3"/>
<dbReference type="EMBL" id="WEIK01000007">
    <property type="protein sequence ID" value="MVF49710.1"/>
    <property type="molecule type" value="Genomic_DNA"/>
</dbReference>
<evidence type="ECO:0000313" key="2">
    <source>
        <dbReference type="Proteomes" id="UP000440965"/>
    </source>
</evidence>
<name>A0A7X3F1Y3_9PSED</name>
<dbReference type="Proteomes" id="UP000440965">
    <property type="component" value="Unassembled WGS sequence"/>
</dbReference>
<evidence type="ECO:0008006" key="3">
    <source>
        <dbReference type="Google" id="ProtNLM"/>
    </source>
</evidence>
<comment type="caution">
    <text evidence="1">The sequence shown here is derived from an EMBL/GenBank/DDBJ whole genome shotgun (WGS) entry which is preliminary data.</text>
</comment>
<protein>
    <recommendedName>
        <fullName evidence="3">Phage-like protein</fullName>
    </recommendedName>
</protein>
<evidence type="ECO:0000313" key="1">
    <source>
        <dbReference type="EMBL" id="MVF49710.1"/>
    </source>
</evidence>
<gene>
    <name evidence="1" type="ORF">F9Z43_10335</name>
</gene>
<reference evidence="1 2" key="1">
    <citation type="submission" date="2019-10" db="EMBL/GenBank/DDBJ databases">
        <title>XDR Pseudomonas monteilii producing IMP-16 from LCR.</title>
        <authorList>
            <person name="Ballaben A."/>
            <person name="Doi Y."/>
        </authorList>
    </citation>
    <scope>NUCLEOTIDE SEQUENCE [LARGE SCALE GENOMIC DNA]</scope>
    <source>
        <strain evidence="1 2">597/14</strain>
    </source>
</reference>